<dbReference type="PANTHER" id="PTHR43265">
    <property type="entry name" value="ESTERASE ESTD"/>
    <property type="match status" value="1"/>
</dbReference>
<keyword evidence="2" id="KW-0378">Hydrolase</keyword>
<dbReference type="Proteomes" id="UP001281203">
    <property type="component" value="Unassembled WGS sequence"/>
</dbReference>
<gene>
    <name evidence="2" type="ORF">F8E02_13045</name>
</gene>
<dbReference type="InterPro" id="IPR000073">
    <property type="entry name" value="AB_hydrolase_1"/>
</dbReference>
<evidence type="ECO:0000313" key="3">
    <source>
        <dbReference type="Proteomes" id="UP001281203"/>
    </source>
</evidence>
<proteinExistence type="predicted"/>
<dbReference type="InterPro" id="IPR053145">
    <property type="entry name" value="AB_hydrolase_Est10"/>
</dbReference>
<sequence length="328" mass="35051">MTLISEEVAWDVDGIPVRGTLTRPLGTGPHPGVVFVAGSGPTDRDWCSPLIPGTNCSGRLMAEALTHEGFMTLRYDKRASGPHAQENVRRLVGRISMQSHLDELIGAVDALCSDGDMDPGRLFVLTSSEGTIHALNYQLQAMDRRFAGLVLTGAPGRSVGQVARSQLLARTASLEDGDLLMNKYDAAIAAFMAGQPVTPDPSLPEGMRGLLLSLASPVNLPFSRELWSSDPAALLAKVTEPVLVVIGKKDIQADWQADGGALESAAARDGNVTFAYPPDADHVLKHEEQPRDALVAADVGARYNSEGRRLDPEALGVIVDWLSGQSRR</sequence>
<comment type="caution">
    <text evidence="2">The sequence shown here is derived from an EMBL/GenBank/DDBJ whole genome shotgun (WGS) entry which is preliminary data.</text>
</comment>
<dbReference type="InterPro" id="IPR029058">
    <property type="entry name" value="AB_hydrolase_fold"/>
</dbReference>
<dbReference type="SUPFAM" id="SSF53474">
    <property type="entry name" value="alpha/beta-Hydrolases"/>
    <property type="match status" value="1"/>
</dbReference>
<name>A0ABU3X4B2_9EURY</name>
<evidence type="ECO:0000259" key="1">
    <source>
        <dbReference type="Pfam" id="PF12697"/>
    </source>
</evidence>
<dbReference type="PANTHER" id="PTHR43265:SF1">
    <property type="entry name" value="ESTERASE ESTD"/>
    <property type="match status" value="1"/>
</dbReference>
<feature type="domain" description="AB hydrolase-1" evidence="1">
    <location>
        <begin position="33"/>
        <end position="297"/>
    </location>
</feature>
<keyword evidence="3" id="KW-1185">Reference proteome</keyword>
<protein>
    <submittedName>
        <fullName evidence="2">Alpha/beta hydrolase</fullName>
    </submittedName>
</protein>
<accession>A0ABU3X4B2</accession>
<organism evidence="2 3">
    <name type="scientific">Methanoculleus caldifontis</name>
    <dbReference type="NCBI Taxonomy" id="2651577"/>
    <lineage>
        <taxon>Archaea</taxon>
        <taxon>Methanobacteriati</taxon>
        <taxon>Methanobacteriota</taxon>
        <taxon>Stenosarchaea group</taxon>
        <taxon>Methanomicrobia</taxon>
        <taxon>Methanomicrobiales</taxon>
        <taxon>Methanomicrobiaceae</taxon>
        <taxon>Methanoculleus</taxon>
    </lineage>
</organism>
<reference evidence="2 3" key="1">
    <citation type="submission" date="2019-10" db="EMBL/GenBank/DDBJ databases">
        <title>Isolation and characterization of Methanoculleus sp. Wushi-C6 from a hot spring well.</title>
        <authorList>
            <person name="Chen S.-C."/>
            <person name="Lan Z.-H."/>
            <person name="You Y.-T."/>
            <person name="Lai M.-C."/>
        </authorList>
    </citation>
    <scope>NUCLEOTIDE SEQUENCE [LARGE SCALE GENOMIC DNA]</scope>
    <source>
        <strain evidence="2 3">Wushi-C6</strain>
    </source>
</reference>
<dbReference type="GO" id="GO:0016787">
    <property type="term" value="F:hydrolase activity"/>
    <property type="evidence" value="ECO:0007669"/>
    <property type="project" value="UniProtKB-KW"/>
</dbReference>
<dbReference type="Gene3D" id="3.40.50.1820">
    <property type="entry name" value="alpha/beta hydrolase"/>
    <property type="match status" value="1"/>
</dbReference>
<evidence type="ECO:0000313" key="2">
    <source>
        <dbReference type="EMBL" id="MDV2482895.1"/>
    </source>
</evidence>
<dbReference type="EMBL" id="WBKO01000003">
    <property type="protein sequence ID" value="MDV2482895.1"/>
    <property type="molecule type" value="Genomic_DNA"/>
</dbReference>
<dbReference type="Pfam" id="PF12697">
    <property type="entry name" value="Abhydrolase_6"/>
    <property type="match status" value="1"/>
</dbReference>
<dbReference type="RefSeq" id="WP_317066036.1">
    <property type="nucleotide sequence ID" value="NZ_WBKO01000003.1"/>
</dbReference>